<dbReference type="AlphaFoldDB" id="A0A816IU88"/>
<keyword evidence="2" id="KW-0472">Membrane</keyword>
<name>A0A816IU88_BRANA</name>
<keyword evidence="2" id="KW-0812">Transmembrane</keyword>
<feature type="compositionally biased region" description="Low complexity" evidence="1">
    <location>
        <begin position="17"/>
        <end position="29"/>
    </location>
</feature>
<keyword evidence="2" id="KW-1133">Transmembrane helix</keyword>
<evidence type="ECO:0000313" key="3">
    <source>
        <dbReference type="EMBL" id="CAF1715917.1"/>
    </source>
</evidence>
<gene>
    <name evidence="3" type="ORF">DARMORV10_C09P05300.1</name>
</gene>
<protein>
    <submittedName>
        <fullName evidence="3">(rape) hypothetical protein</fullName>
    </submittedName>
</protein>
<dbReference type="Proteomes" id="UP001295469">
    <property type="component" value="Chromosome C09"/>
</dbReference>
<feature type="region of interest" description="Disordered" evidence="1">
    <location>
        <begin position="17"/>
        <end position="58"/>
    </location>
</feature>
<accession>A0A816IU88</accession>
<sequence>MSYAFFRHLVPSLDSSASLSSLATGTSVSDQLERKKDGRRNGVKGDDASRTGNLLPSPTGAEFLHGYHPVMEHPNEEHHTMTSGGALGGGAHFMRRPPQVMHMTPARPSEWGYDLSGKEKLIMYIVFSFVLFGHLWLLVFLAY</sequence>
<dbReference type="EMBL" id="HG994373">
    <property type="protein sequence ID" value="CAF1715917.1"/>
    <property type="molecule type" value="Genomic_DNA"/>
</dbReference>
<evidence type="ECO:0000256" key="1">
    <source>
        <dbReference type="SAM" id="MobiDB-lite"/>
    </source>
</evidence>
<evidence type="ECO:0000256" key="2">
    <source>
        <dbReference type="SAM" id="Phobius"/>
    </source>
</evidence>
<dbReference type="SMR" id="A0A816IU88"/>
<feature type="transmembrane region" description="Helical" evidence="2">
    <location>
        <begin position="121"/>
        <end position="142"/>
    </location>
</feature>
<reference evidence="3" key="1">
    <citation type="submission" date="2021-01" db="EMBL/GenBank/DDBJ databases">
        <authorList>
            <consortium name="Genoscope - CEA"/>
            <person name="William W."/>
        </authorList>
    </citation>
    <scope>NUCLEOTIDE SEQUENCE</scope>
</reference>
<feature type="compositionally biased region" description="Basic and acidic residues" evidence="1">
    <location>
        <begin position="31"/>
        <end position="49"/>
    </location>
</feature>
<organism evidence="3">
    <name type="scientific">Brassica napus</name>
    <name type="common">Rape</name>
    <dbReference type="NCBI Taxonomy" id="3708"/>
    <lineage>
        <taxon>Eukaryota</taxon>
        <taxon>Viridiplantae</taxon>
        <taxon>Streptophyta</taxon>
        <taxon>Embryophyta</taxon>
        <taxon>Tracheophyta</taxon>
        <taxon>Spermatophyta</taxon>
        <taxon>Magnoliopsida</taxon>
        <taxon>eudicotyledons</taxon>
        <taxon>Gunneridae</taxon>
        <taxon>Pentapetalae</taxon>
        <taxon>rosids</taxon>
        <taxon>malvids</taxon>
        <taxon>Brassicales</taxon>
        <taxon>Brassicaceae</taxon>
        <taxon>Brassiceae</taxon>
        <taxon>Brassica</taxon>
    </lineage>
</organism>
<proteinExistence type="predicted"/>